<reference evidence="1" key="2">
    <citation type="submission" date="2019-12" db="EMBL/GenBank/DDBJ databases">
        <authorList>
            <person name="Cremers G."/>
        </authorList>
    </citation>
    <scope>NUCLEOTIDE SEQUENCE</scope>
    <source>
        <strain evidence="1">Mbul2</strain>
    </source>
</reference>
<evidence type="ECO:0000313" key="1">
    <source>
        <dbReference type="EMBL" id="CAA2144041.1"/>
    </source>
</evidence>
<gene>
    <name evidence="1" type="ORF">MBLL_03159</name>
    <name evidence="2" type="ORF">OICFNHDK_0930</name>
</gene>
<sequence>MPTSDPGGFSPGAVIVVPFPYADRLVEKRRPALVVSGADVARAGFVWVAMITSARNAAMPGDLAIEDLDEAGLVAASVVRPIKIACIEPSRILRRIGSLRADSADLVFTRIRALIGGA</sequence>
<evidence type="ECO:0008006" key="4">
    <source>
        <dbReference type="Google" id="ProtNLM"/>
    </source>
</evidence>
<protein>
    <recommendedName>
        <fullName evidence="4">Type II toxin-antitoxin system PemK/MazF family toxin</fullName>
    </recommendedName>
</protein>
<dbReference type="InterPro" id="IPR003477">
    <property type="entry name" value="PemK-like"/>
</dbReference>
<dbReference type="RefSeq" id="WP_238253777.1">
    <property type="nucleotide sequence ID" value="NZ_BPQF01000006.1"/>
</dbReference>
<dbReference type="SUPFAM" id="SSF50118">
    <property type="entry name" value="Cell growth inhibitor/plasmid maintenance toxic component"/>
    <property type="match status" value="1"/>
</dbReference>
<dbReference type="InterPro" id="IPR011067">
    <property type="entry name" value="Plasmid_toxin/cell-grow_inhib"/>
</dbReference>
<dbReference type="Pfam" id="PF02452">
    <property type="entry name" value="PemK_toxin"/>
    <property type="match status" value="1"/>
</dbReference>
<accession>A0A679KFJ0</accession>
<evidence type="ECO:0000313" key="2">
    <source>
        <dbReference type="EMBL" id="GJD38485.1"/>
    </source>
</evidence>
<dbReference type="AlphaFoldDB" id="A0A679KFJ0"/>
<name>A0A679KFJ0_9HYPH</name>
<proteinExistence type="predicted"/>
<organism evidence="1">
    <name type="scientific">Methylobacterium bullatum</name>
    <dbReference type="NCBI Taxonomy" id="570505"/>
    <lineage>
        <taxon>Bacteria</taxon>
        <taxon>Pseudomonadati</taxon>
        <taxon>Pseudomonadota</taxon>
        <taxon>Alphaproteobacteria</taxon>
        <taxon>Hyphomicrobiales</taxon>
        <taxon>Methylobacteriaceae</taxon>
        <taxon>Methylobacterium</taxon>
    </lineage>
</organism>
<dbReference type="EMBL" id="LR743511">
    <property type="protein sequence ID" value="CAA2144041.1"/>
    <property type="molecule type" value="Genomic_DNA"/>
</dbReference>
<evidence type="ECO:0000313" key="3">
    <source>
        <dbReference type="Proteomes" id="UP001055307"/>
    </source>
</evidence>
<dbReference type="Proteomes" id="UP001055307">
    <property type="component" value="Unassembled WGS sequence"/>
</dbReference>
<dbReference type="EMBL" id="BPQF01000006">
    <property type="protein sequence ID" value="GJD38485.1"/>
    <property type="molecule type" value="Genomic_DNA"/>
</dbReference>
<reference evidence="2" key="3">
    <citation type="submission" date="2021-08" db="EMBL/GenBank/DDBJ databases">
        <authorList>
            <person name="Tani A."/>
            <person name="Ola A."/>
            <person name="Ogura Y."/>
            <person name="Katsura K."/>
            <person name="Hayashi T."/>
        </authorList>
    </citation>
    <scope>NUCLEOTIDE SEQUENCE</scope>
    <source>
        <strain evidence="2">DSM 21893</strain>
    </source>
</reference>
<reference evidence="2" key="1">
    <citation type="journal article" date="2016" name="Front. Microbiol.">
        <title>Genome Sequence of the Piezophilic, Mesophilic Sulfate-Reducing Bacterium Desulfovibrio indicus J2T.</title>
        <authorList>
            <person name="Cao J."/>
            <person name="Maignien L."/>
            <person name="Shao Z."/>
            <person name="Alain K."/>
            <person name="Jebbar M."/>
        </authorList>
    </citation>
    <scope>NUCLEOTIDE SEQUENCE</scope>
    <source>
        <strain evidence="2">DSM 21893</strain>
    </source>
</reference>
<dbReference type="GO" id="GO:0003677">
    <property type="term" value="F:DNA binding"/>
    <property type="evidence" value="ECO:0007669"/>
    <property type="project" value="InterPro"/>
</dbReference>
<keyword evidence="3" id="KW-1185">Reference proteome</keyword>
<dbReference type="Gene3D" id="2.30.30.110">
    <property type="match status" value="1"/>
</dbReference>